<organism evidence="11">
    <name type="scientific">Habrotrocha constricta</name>
    <name type="common">Rotifer</name>
    <dbReference type="NCBI Taxonomy" id="104786"/>
    <lineage>
        <taxon>Eukaryota</taxon>
        <taxon>Metazoa</taxon>
        <taxon>Spiralia</taxon>
        <taxon>Gnathifera</taxon>
        <taxon>Rotifera</taxon>
        <taxon>Eurotatoria</taxon>
        <taxon>Bdelloidea</taxon>
        <taxon>Philodinida</taxon>
        <taxon>Habrotrochidae</taxon>
        <taxon>Habrotrocha</taxon>
    </lineage>
</organism>
<evidence type="ECO:0000256" key="3">
    <source>
        <dbReference type="ARBA" id="ARBA00015944"/>
    </source>
</evidence>
<dbReference type="Gene3D" id="1.10.287.70">
    <property type="match status" value="1"/>
</dbReference>
<comment type="similarity">
    <text evidence="2 8">Belongs to the cytochrome c oxidase subunit 3 family.</text>
</comment>
<proteinExistence type="inferred from homology"/>
<evidence type="ECO:0000256" key="7">
    <source>
        <dbReference type="ARBA" id="ARBA00023136"/>
    </source>
</evidence>
<evidence type="ECO:0000256" key="2">
    <source>
        <dbReference type="ARBA" id="ARBA00010581"/>
    </source>
</evidence>
<evidence type="ECO:0000256" key="8">
    <source>
        <dbReference type="RuleBase" id="RU003375"/>
    </source>
</evidence>
<dbReference type="PANTHER" id="PTHR11403">
    <property type="entry name" value="CYTOCHROME C OXIDASE SUBUNIT III"/>
    <property type="match status" value="1"/>
</dbReference>
<dbReference type="PROSITE" id="PS50253">
    <property type="entry name" value="COX3"/>
    <property type="match status" value="1"/>
</dbReference>
<feature type="transmembrane region" description="Helical" evidence="9">
    <location>
        <begin position="234"/>
        <end position="254"/>
    </location>
</feature>
<dbReference type="InterPro" id="IPR000298">
    <property type="entry name" value="Cyt_c_oxidase-like_su3"/>
</dbReference>
<comment type="subcellular location">
    <subcellularLocation>
        <location evidence="1">Membrane</location>
        <topology evidence="1">Multi-pass membrane protein</topology>
    </subcellularLocation>
</comment>
<dbReference type="GO" id="GO:0006123">
    <property type="term" value="P:mitochondrial electron transport, cytochrome c to oxygen"/>
    <property type="evidence" value="ECO:0007669"/>
    <property type="project" value="TreeGrafter"/>
</dbReference>
<dbReference type="Gene3D" id="1.20.120.80">
    <property type="entry name" value="Cytochrome c oxidase, subunit III, four-helix bundle"/>
    <property type="match status" value="1"/>
</dbReference>
<keyword evidence="4 8" id="KW-0812">Transmembrane</keyword>
<evidence type="ECO:0000256" key="1">
    <source>
        <dbReference type="ARBA" id="ARBA00004141"/>
    </source>
</evidence>
<feature type="transmembrane region" description="Helical" evidence="9">
    <location>
        <begin position="35"/>
        <end position="52"/>
    </location>
</feature>
<dbReference type="Pfam" id="PF00510">
    <property type="entry name" value="COX3"/>
    <property type="match status" value="1"/>
</dbReference>
<dbReference type="GO" id="GO:0004129">
    <property type="term" value="F:cytochrome-c oxidase activity"/>
    <property type="evidence" value="ECO:0007669"/>
    <property type="project" value="InterPro"/>
</dbReference>
<keyword evidence="8 11" id="KW-0496">Mitochondrion</keyword>
<comment type="function">
    <text evidence="8">Component of the cytochrome c oxidase, the last enzyme in the mitochondrial electron transport chain which drives oxidative phosphorylation. The respiratory chain contains 3 multisubunit complexes succinate dehydrogenase (complex II, CII), ubiquinol-cytochrome c oxidoreductase (cytochrome b-c1 complex, complex III, CIII) and cytochrome c oxidase (complex IV, CIV), that cooperate to transfer electrons derived from NADH and succinate to molecular oxygen, creating an electrochemical gradient over the inner membrane that drives transmembrane transport and the ATP synthase. Cytochrome c oxidase is the component of the respiratory chain that catalyzes the reduction of oxygen to water. Electrons originating from reduced cytochrome c in the intermembrane space (IMS) are transferred via the dinuclear copper A center (CU(A)) of subunit 2 and heme A of subunit 1 to the active site in subunit 1, a binuclear center (BNC) formed by heme A3 and copper B (CU(B)). The BNC reduces molecular oxygen to 2 water molecules using 4 electrons from cytochrome c in the IMS and 4 protons from the mitochondrial matrix.</text>
</comment>
<dbReference type="PANTHER" id="PTHR11403:SF7">
    <property type="entry name" value="CYTOCHROME C OXIDASE SUBUNIT 3"/>
    <property type="match status" value="1"/>
</dbReference>
<dbReference type="InterPro" id="IPR013833">
    <property type="entry name" value="Cyt_c_oxidase_su3_a-hlx"/>
</dbReference>
<evidence type="ECO:0000313" key="11">
    <source>
        <dbReference type="EMBL" id="AFQ96964.1"/>
    </source>
</evidence>
<dbReference type="GO" id="GO:0016020">
    <property type="term" value="C:membrane"/>
    <property type="evidence" value="ECO:0007669"/>
    <property type="project" value="UniProtKB-SubCell"/>
</dbReference>
<dbReference type="GO" id="GO:0005739">
    <property type="term" value="C:mitochondrion"/>
    <property type="evidence" value="ECO:0007669"/>
    <property type="project" value="TreeGrafter"/>
</dbReference>
<keyword evidence="7 9" id="KW-0472">Membrane</keyword>
<evidence type="ECO:0000256" key="6">
    <source>
        <dbReference type="ARBA" id="ARBA00022989"/>
    </source>
</evidence>
<gene>
    <name evidence="11" type="primary">COX3</name>
</gene>
<dbReference type="AlphaFoldDB" id="J7KL23"/>
<feature type="transmembrane region" description="Helical" evidence="9">
    <location>
        <begin position="150"/>
        <end position="169"/>
    </location>
</feature>
<accession>J7KL23</accession>
<dbReference type="InterPro" id="IPR024791">
    <property type="entry name" value="Cyt_c/ubiquinol_Oxase_su3"/>
</dbReference>
<protein>
    <recommendedName>
        <fullName evidence="3 8">Cytochrome c oxidase subunit 3</fullName>
    </recommendedName>
</protein>
<evidence type="ECO:0000256" key="5">
    <source>
        <dbReference type="ARBA" id="ARBA00022967"/>
    </source>
</evidence>
<feature type="domain" description="Heme-copper oxidase subunit III family profile" evidence="10">
    <location>
        <begin position="2"/>
        <end position="255"/>
    </location>
</feature>
<keyword evidence="5" id="KW-1278">Translocase</keyword>
<dbReference type="SUPFAM" id="SSF81452">
    <property type="entry name" value="Cytochrome c oxidase subunit III-like"/>
    <property type="match status" value="1"/>
</dbReference>
<dbReference type="EMBL" id="JX184018">
    <property type="protein sequence ID" value="AFQ96964.1"/>
    <property type="molecule type" value="Genomic_DNA"/>
</dbReference>
<evidence type="ECO:0000256" key="4">
    <source>
        <dbReference type="ARBA" id="ARBA00022692"/>
    </source>
</evidence>
<geneLocation type="mitochondrion" evidence="11"/>
<evidence type="ECO:0000259" key="10">
    <source>
        <dbReference type="PROSITE" id="PS50253"/>
    </source>
</evidence>
<dbReference type="InterPro" id="IPR035973">
    <property type="entry name" value="Cyt_c_oxidase_su3-like_sf"/>
</dbReference>
<dbReference type="CDD" id="cd01665">
    <property type="entry name" value="Cyt_c_Oxidase_III"/>
    <property type="match status" value="1"/>
</dbReference>
<feature type="transmembrane region" description="Helical" evidence="9">
    <location>
        <begin position="123"/>
        <end position="144"/>
    </location>
</feature>
<evidence type="ECO:0000256" key="9">
    <source>
        <dbReference type="SAM" id="Phobius"/>
    </source>
</evidence>
<feature type="transmembrane region" description="Helical" evidence="9">
    <location>
        <begin position="6"/>
        <end position="28"/>
    </location>
</feature>
<feature type="transmembrane region" description="Helical" evidence="9">
    <location>
        <begin position="72"/>
        <end position="102"/>
    </location>
</feature>
<dbReference type="InterPro" id="IPR033945">
    <property type="entry name" value="Cyt_c_oxase_su3_dom"/>
</dbReference>
<name>J7KL23_HABCO</name>
<reference evidence="11" key="1">
    <citation type="journal article" date="2012" name="PLoS ONE">
        <title>A Mitogenomic Re-Evaluation of the Bdelloid Phylogeny and Relationships among the Syndermata.</title>
        <authorList>
            <person name="Lasek-Nesselquist E."/>
        </authorList>
    </citation>
    <scope>NUCLEOTIDE SEQUENCE</scope>
</reference>
<feature type="transmembrane region" description="Helical" evidence="9">
    <location>
        <begin position="190"/>
        <end position="214"/>
    </location>
</feature>
<keyword evidence="6 9" id="KW-1133">Transmembrane helix</keyword>
<sequence>MMISVFHVLSLSLWPLLMSMAVLVSFVSLYLSMKVGFNVLMLIVILVILNWFKDVSRESDLLVEHSYLNNVFFKTGMILFTTSEVMFFVSFFWCYFDFVLVVDFELGGVWPPKGIQSINPFSIPLLNTLILLSSGVLITWTHFSILNNDWFYSVVTLFATLVLGIYFLCIQYEEYMDATYNFMSSGYGSIFFLATGFHGFHVLLGCLLISGSLYRMVILSCDSLSHYNFEFSAWYWHFVDVVWLFLFIFIYWWGF</sequence>